<protein>
    <recommendedName>
        <fullName evidence="1">Peptidase M1 membrane alanine aminopeptidase domain-containing protein</fullName>
    </recommendedName>
</protein>
<accession>A0A5Q0GS03</accession>
<dbReference type="GO" id="GO:0042277">
    <property type="term" value="F:peptide binding"/>
    <property type="evidence" value="ECO:0007669"/>
    <property type="project" value="TreeGrafter"/>
</dbReference>
<dbReference type="AlphaFoldDB" id="A0A5Q0GS03"/>
<dbReference type="GO" id="GO:0005737">
    <property type="term" value="C:cytoplasm"/>
    <property type="evidence" value="ECO:0007669"/>
    <property type="project" value="TreeGrafter"/>
</dbReference>
<dbReference type="Proteomes" id="UP000325787">
    <property type="component" value="Chromosome"/>
</dbReference>
<dbReference type="InterPro" id="IPR027268">
    <property type="entry name" value="Peptidase_M4/M1_CTD_sf"/>
</dbReference>
<gene>
    <name evidence="2" type="ORF">EKG83_03755</name>
</gene>
<dbReference type="GO" id="GO:0016020">
    <property type="term" value="C:membrane"/>
    <property type="evidence" value="ECO:0007669"/>
    <property type="project" value="TreeGrafter"/>
</dbReference>
<dbReference type="InterPro" id="IPR014782">
    <property type="entry name" value="Peptidase_M1_dom"/>
</dbReference>
<sequence length="333" mass="35678">MITLVEVESYDLTWRLDPAAEGVRNRTTLRFRGEPGPVEVCGDLLAPPRREPGALRVEALLPYTGLGFRRVTDPADGQVYLCTTTHPHGAPQVVPHFAGRPQRAPATVAAVVPASWKCLANGLPVVAEGEVRTFAPTAPVSPAWLSVAAGPFVEVAGAVHVPRSAAGTPVADRVADLVARAIAFFSDLLVSHPYPKCELVFVPGLRSLALSTQGLVLVDLGALERFADPRHAVTAIGHEVAHAWSGNLVDGDPWLVEGLAVYLSRLFAETEFPGGVWDDPPPPDRPYRPHLDRVLAVEARIGRDALLRGLRAVFTDFAHGHAAAAEFEARWAA</sequence>
<organism evidence="2 3">
    <name type="scientific">Saccharothrix syringae</name>
    <name type="common">Nocardiopsis syringae</name>
    <dbReference type="NCBI Taxonomy" id="103733"/>
    <lineage>
        <taxon>Bacteria</taxon>
        <taxon>Bacillati</taxon>
        <taxon>Actinomycetota</taxon>
        <taxon>Actinomycetes</taxon>
        <taxon>Pseudonocardiales</taxon>
        <taxon>Pseudonocardiaceae</taxon>
        <taxon>Saccharothrix</taxon>
    </lineage>
</organism>
<evidence type="ECO:0000313" key="3">
    <source>
        <dbReference type="Proteomes" id="UP000325787"/>
    </source>
</evidence>
<dbReference type="KEGG" id="ssyi:EKG83_03755"/>
<dbReference type="InterPro" id="IPR042097">
    <property type="entry name" value="Aminopeptidase_N-like_N_sf"/>
</dbReference>
<dbReference type="GO" id="GO:0070006">
    <property type="term" value="F:metalloaminopeptidase activity"/>
    <property type="evidence" value="ECO:0007669"/>
    <property type="project" value="TreeGrafter"/>
</dbReference>
<dbReference type="Gene3D" id="1.10.390.10">
    <property type="entry name" value="Neutral Protease Domain 2"/>
    <property type="match status" value="1"/>
</dbReference>
<evidence type="ECO:0000313" key="2">
    <source>
        <dbReference type="EMBL" id="QFZ16693.1"/>
    </source>
</evidence>
<dbReference type="SUPFAM" id="SSF63737">
    <property type="entry name" value="Leukotriene A4 hydrolase N-terminal domain"/>
    <property type="match status" value="1"/>
</dbReference>
<dbReference type="PANTHER" id="PTHR11533:SF174">
    <property type="entry name" value="PUROMYCIN-SENSITIVE AMINOPEPTIDASE-RELATED"/>
    <property type="match status" value="1"/>
</dbReference>
<reference evidence="3" key="1">
    <citation type="journal article" date="2021" name="Curr. Microbiol.">
        <title>Complete genome of nocamycin-producing strain Saccharothrix syringae NRRL B-16468 reveals the biosynthetic potential for secondary metabolites.</title>
        <authorList>
            <person name="Mo X."/>
            <person name="Yang S."/>
        </authorList>
    </citation>
    <scope>NUCLEOTIDE SEQUENCE [LARGE SCALE GENOMIC DNA]</scope>
    <source>
        <strain evidence="3">ATCC 51364 / DSM 43886 / JCM 6844 / KCTC 9398 / NBRC 14523 / NRRL B-16468 / INA 2240</strain>
    </source>
</reference>
<proteinExistence type="predicted"/>
<dbReference type="EMBL" id="CP034550">
    <property type="protein sequence ID" value="QFZ16693.1"/>
    <property type="molecule type" value="Genomic_DNA"/>
</dbReference>
<name>A0A5Q0GS03_SACSY</name>
<dbReference type="SUPFAM" id="SSF55486">
    <property type="entry name" value="Metalloproteases ('zincins'), catalytic domain"/>
    <property type="match status" value="1"/>
</dbReference>
<keyword evidence="3" id="KW-1185">Reference proteome</keyword>
<dbReference type="InterPro" id="IPR050344">
    <property type="entry name" value="Peptidase_M1_aminopeptidases"/>
</dbReference>
<dbReference type="PANTHER" id="PTHR11533">
    <property type="entry name" value="PROTEASE M1 ZINC METALLOPROTEASE"/>
    <property type="match status" value="1"/>
</dbReference>
<feature type="domain" description="Peptidase M1 membrane alanine aminopeptidase" evidence="1">
    <location>
        <begin position="177"/>
        <end position="273"/>
    </location>
</feature>
<dbReference type="RefSeq" id="WP_033430485.1">
    <property type="nucleotide sequence ID" value="NZ_CP034550.1"/>
</dbReference>
<dbReference type="Pfam" id="PF01433">
    <property type="entry name" value="Peptidase_M1"/>
    <property type="match status" value="1"/>
</dbReference>
<dbReference type="GO" id="GO:0043171">
    <property type="term" value="P:peptide catabolic process"/>
    <property type="evidence" value="ECO:0007669"/>
    <property type="project" value="TreeGrafter"/>
</dbReference>
<evidence type="ECO:0000259" key="1">
    <source>
        <dbReference type="Pfam" id="PF01433"/>
    </source>
</evidence>
<dbReference type="GO" id="GO:0005615">
    <property type="term" value="C:extracellular space"/>
    <property type="evidence" value="ECO:0007669"/>
    <property type="project" value="TreeGrafter"/>
</dbReference>
<dbReference type="GO" id="GO:0008270">
    <property type="term" value="F:zinc ion binding"/>
    <property type="evidence" value="ECO:0007669"/>
    <property type="project" value="InterPro"/>
</dbReference>
<dbReference type="OrthoDB" id="3672230at2"/>